<keyword evidence="1" id="KW-0235">DNA replication</keyword>
<organism evidence="6 7">
    <name type="scientific">Mangrovihabitans endophyticus</name>
    <dbReference type="NCBI Taxonomy" id="1751298"/>
    <lineage>
        <taxon>Bacteria</taxon>
        <taxon>Bacillati</taxon>
        <taxon>Actinomycetota</taxon>
        <taxon>Actinomycetes</taxon>
        <taxon>Micromonosporales</taxon>
        <taxon>Micromonosporaceae</taxon>
        <taxon>Mangrovihabitans</taxon>
    </lineage>
</organism>
<proteinExistence type="predicted"/>
<reference evidence="6" key="1">
    <citation type="journal article" date="2014" name="Int. J. Syst. Evol. Microbiol.">
        <title>Complete genome sequence of Corynebacterium casei LMG S-19264T (=DSM 44701T), isolated from a smear-ripened cheese.</title>
        <authorList>
            <consortium name="US DOE Joint Genome Institute (JGI-PGF)"/>
            <person name="Walter F."/>
            <person name="Albersmeier A."/>
            <person name="Kalinowski J."/>
            <person name="Ruckert C."/>
        </authorList>
    </citation>
    <scope>NUCLEOTIDE SEQUENCE</scope>
    <source>
        <strain evidence="6">CGMCC 4.7299</strain>
    </source>
</reference>
<evidence type="ECO:0008006" key="8">
    <source>
        <dbReference type="Google" id="ProtNLM"/>
    </source>
</evidence>
<evidence type="ECO:0000313" key="6">
    <source>
        <dbReference type="EMBL" id="GGL05358.1"/>
    </source>
</evidence>
<dbReference type="GO" id="GO:0006260">
    <property type="term" value="P:DNA replication"/>
    <property type="evidence" value="ECO:0007669"/>
    <property type="project" value="UniProtKB-KW"/>
</dbReference>
<feature type="compositionally biased region" description="Low complexity" evidence="3">
    <location>
        <begin position="651"/>
        <end position="661"/>
    </location>
</feature>
<feature type="domain" description="DNA helicase DnaB-like N-terminal" evidence="4">
    <location>
        <begin position="5"/>
        <end position="106"/>
    </location>
</feature>
<feature type="compositionally biased region" description="Low complexity" evidence="3">
    <location>
        <begin position="547"/>
        <end position="579"/>
    </location>
</feature>
<evidence type="ECO:0000256" key="3">
    <source>
        <dbReference type="SAM" id="MobiDB-lite"/>
    </source>
</evidence>
<feature type="region of interest" description="Disordered" evidence="3">
    <location>
        <begin position="535"/>
        <end position="661"/>
    </location>
</feature>
<dbReference type="GO" id="GO:0003677">
    <property type="term" value="F:DNA binding"/>
    <property type="evidence" value="ECO:0007669"/>
    <property type="project" value="UniProtKB-KW"/>
</dbReference>
<dbReference type="GO" id="GO:0003678">
    <property type="term" value="F:DNA helicase activity"/>
    <property type="evidence" value="ECO:0007669"/>
    <property type="project" value="InterPro"/>
</dbReference>
<keyword evidence="2" id="KW-0238">DNA-binding</keyword>
<dbReference type="GO" id="GO:0005829">
    <property type="term" value="C:cytosol"/>
    <property type="evidence" value="ECO:0007669"/>
    <property type="project" value="TreeGrafter"/>
</dbReference>
<feature type="compositionally biased region" description="Low complexity" evidence="3">
    <location>
        <begin position="587"/>
        <end position="608"/>
    </location>
</feature>
<dbReference type="AlphaFoldDB" id="A0A8J3FQ93"/>
<dbReference type="InterPro" id="IPR036185">
    <property type="entry name" value="DNA_heli_DnaB-like_N_sf"/>
</dbReference>
<name>A0A8J3FQ93_9ACTN</name>
<comment type="caution">
    <text evidence="6">The sequence shown here is derived from an EMBL/GenBank/DDBJ whole genome shotgun (WGS) entry which is preliminary data.</text>
</comment>
<dbReference type="InterPro" id="IPR010093">
    <property type="entry name" value="SinI_DNA-bd"/>
</dbReference>
<dbReference type="Gene3D" id="1.10.860.10">
    <property type="entry name" value="DNAb Helicase, Chain A"/>
    <property type="match status" value="1"/>
</dbReference>
<evidence type="ECO:0000256" key="1">
    <source>
        <dbReference type="ARBA" id="ARBA00022705"/>
    </source>
</evidence>
<dbReference type="InterPro" id="IPR041657">
    <property type="entry name" value="HTH_17"/>
</dbReference>
<reference evidence="6" key="2">
    <citation type="submission" date="2020-09" db="EMBL/GenBank/DDBJ databases">
        <authorList>
            <person name="Sun Q."/>
            <person name="Zhou Y."/>
        </authorList>
    </citation>
    <scope>NUCLEOTIDE SEQUENCE</scope>
    <source>
        <strain evidence="6">CGMCC 4.7299</strain>
    </source>
</reference>
<evidence type="ECO:0000313" key="7">
    <source>
        <dbReference type="Proteomes" id="UP000656042"/>
    </source>
</evidence>
<evidence type="ECO:0000259" key="4">
    <source>
        <dbReference type="Pfam" id="PF00772"/>
    </source>
</evidence>
<feature type="compositionally biased region" description="Pro residues" evidence="3">
    <location>
        <begin position="631"/>
        <end position="645"/>
    </location>
</feature>
<dbReference type="Proteomes" id="UP000656042">
    <property type="component" value="Unassembled WGS sequence"/>
</dbReference>
<dbReference type="InterPro" id="IPR007693">
    <property type="entry name" value="DNA_helicase_DnaB-like_N"/>
</dbReference>
<dbReference type="PANTHER" id="PTHR30153:SF2">
    <property type="entry name" value="REPLICATIVE DNA HELICASE"/>
    <property type="match status" value="1"/>
</dbReference>
<feature type="domain" description="Helix-turn-helix" evidence="5">
    <location>
        <begin position="709"/>
        <end position="753"/>
    </location>
</feature>
<evidence type="ECO:0000256" key="2">
    <source>
        <dbReference type="ARBA" id="ARBA00023125"/>
    </source>
</evidence>
<protein>
    <recommendedName>
        <fullName evidence="8">DNA binding domain-containing protein, excisionase family</fullName>
    </recommendedName>
</protein>
<dbReference type="SUPFAM" id="SSF48024">
    <property type="entry name" value="N-terminal domain of DnaB helicase"/>
    <property type="match status" value="1"/>
</dbReference>
<accession>A0A8J3FQ93</accession>
<evidence type="ECO:0000259" key="5">
    <source>
        <dbReference type="Pfam" id="PF12728"/>
    </source>
</evidence>
<gene>
    <name evidence="6" type="ORF">GCM10012284_44790</name>
</gene>
<dbReference type="PANTHER" id="PTHR30153">
    <property type="entry name" value="REPLICATIVE DNA HELICASE DNAB"/>
    <property type="match status" value="1"/>
</dbReference>
<dbReference type="RefSeq" id="WP_229716045.1">
    <property type="nucleotide sequence ID" value="NZ_BMMX01000024.1"/>
</dbReference>
<dbReference type="Pfam" id="PF00772">
    <property type="entry name" value="DnaB"/>
    <property type="match status" value="1"/>
</dbReference>
<dbReference type="GO" id="GO:0005524">
    <property type="term" value="F:ATP binding"/>
    <property type="evidence" value="ECO:0007669"/>
    <property type="project" value="InterPro"/>
</dbReference>
<dbReference type="InterPro" id="IPR016136">
    <property type="entry name" value="DNA_helicase_N/primase_C"/>
</dbReference>
<dbReference type="InterPro" id="IPR025048">
    <property type="entry name" value="DUF3987"/>
</dbReference>
<dbReference type="Pfam" id="PF12728">
    <property type="entry name" value="HTH_17"/>
    <property type="match status" value="1"/>
</dbReference>
<dbReference type="EMBL" id="BMMX01000024">
    <property type="protein sequence ID" value="GGL05358.1"/>
    <property type="molecule type" value="Genomic_DNA"/>
</dbReference>
<sequence>MTRTPPHDPAAERAVIGAALLNPELLGDLADQLQADDFYRPAHAALWHVLLDLHTAGTAADPITVTAHLAEAGDLARVGAAAYLHTLISGVPSAANAGHYARIVAEHARRRDVADLGVRLTHLAETGADTSDLLTHGRALLDTAPAKPWPAPISLTNRTAPRPFPVDALPGWLADMVAAVAEFTQTPTDLAGCIALAALSTAAGGRAEIEIRGSWREPANLFTVVVLPPGSRKSAVFAAMIRPLLAAEAALIDRTKPAIVEAELALRVATKAADRAATTAANATNGRDRLLADATAAAMTADAITVPPLPRLVADDVTSEQAATLLAEQGGRLAVLSPEGGIFATLAGRYSGTPNLEVFLKGHAGDLLRVDRRSRPAEHVDRPALTLGLAVQPEVLRDIAAMPGFRGKGLLARLLFAVPANTVGRRRIGTDPIPTLVADTYADRLRTLVLGLADHRDPLVLAITPQANERMLDIERDVEPRLAPSGTWAHIVDWGSKYAGAVARIAALLHLAAHGPRHPPGPIDAATLDQAATLGAYSPTTPPPPSTTWAPTRSSTTPGTSSPGSNAPPATASPNATCSPPCPEAGSARPPTSTRSSTSWSATATCTPPRHRNAEAPAAPPRRPGSSTPTSPDPPPRSPRSPPAAPHDHAAQSAEPQNPAQAAIARIARIPRTHPRTAPLHQPLRKVPQMTTDPRGTADEITEPTRLILTIEQAARRLGIGRTLMYSLVMTGKIESVTIGRLRRVPVEALSDYVVKLRQTQHDDQAA</sequence>
<dbReference type="NCBIfam" id="TIGR01764">
    <property type="entry name" value="excise"/>
    <property type="match status" value="1"/>
</dbReference>
<dbReference type="Pfam" id="PF13148">
    <property type="entry name" value="DUF3987"/>
    <property type="match status" value="1"/>
</dbReference>
<keyword evidence="7" id="KW-1185">Reference proteome</keyword>